<evidence type="ECO:0000313" key="3">
    <source>
        <dbReference type="Proteomes" id="UP000235036"/>
    </source>
</evidence>
<evidence type="ECO:0000313" key="2">
    <source>
        <dbReference type="EMBL" id="PLZ85815.1"/>
    </source>
</evidence>
<proteinExistence type="predicted"/>
<name>A0A2N6JYI4_FISMU</name>
<organism evidence="2 3">
    <name type="scientific">Fischerella muscicola CCMEE 5323</name>
    <dbReference type="NCBI Taxonomy" id="2019572"/>
    <lineage>
        <taxon>Bacteria</taxon>
        <taxon>Bacillati</taxon>
        <taxon>Cyanobacteriota</taxon>
        <taxon>Cyanophyceae</taxon>
        <taxon>Nostocales</taxon>
        <taxon>Hapalosiphonaceae</taxon>
        <taxon>Fischerella</taxon>
    </lineage>
</organism>
<dbReference type="RefSeq" id="WP_016868050.1">
    <property type="nucleotide sequence ID" value="NZ_CAWNVR010000624.1"/>
</dbReference>
<evidence type="ECO:0000256" key="1">
    <source>
        <dbReference type="SAM" id="MobiDB-lite"/>
    </source>
</evidence>
<dbReference type="EMBL" id="NRQW01000502">
    <property type="protein sequence ID" value="PLZ85815.1"/>
    <property type="molecule type" value="Genomic_DNA"/>
</dbReference>
<keyword evidence="3" id="KW-1185">Reference proteome</keyword>
<accession>A0A2N6JYI4</accession>
<comment type="caution">
    <text evidence="2">The sequence shown here is derived from an EMBL/GenBank/DDBJ whole genome shotgun (WGS) entry which is preliminary data.</text>
</comment>
<dbReference type="AlphaFoldDB" id="A0A2N6JYI4"/>
<feature type="region of interest" description="Disordered" evidence="1">
    <location>
        <begin position="1"/>
        <end position="23"/>
    </location>
</feature>
<reference evidence="2 3" key="1">
    <citation type="submission" date="2017-08" db="EMBL/GenBank/DDBJ databases">
        <title>Genomes of Fischerella (Mastigocladus) sp. strains.</title>
        <authorList>
            <person name="Miller S.R."/>
        </authorList>
    </citation>
    <scope>NUCLEOTIDE SEQUENCE [LARGE SCALE GENOMIC DNA]</scope>
    <source>
        <strain evidence="2 3">CCMEE 5323</strain>
    </source>
</reference>
<sequence>MTKSFLTDSFHTSTPAVDSSTSLEKIPSRESVKVVIYGSKKGVNSTIVSLYKLGFAQMNEWSPLVPTSKPGEVMSILVGI</sequence>
<gene>
    <name evidence="2" type="ORF">CEN44_21360</name>
</gene>
<evidence type="ECO:0008006" key="4">
    <source>
        <dbReference type="Google" id="ProtNLM"/>
    </source>
</evidence>
<dbReference type="Proteomes" id="UP000235036">
    <property type="component" value="Unassembled WGS sequence"/>
</dbReference>
<protein>
    <recommendedName>
        <fullName evidence="4">Peptide ABC transporter substrate-binding protein</fullName>
    </recommendedName>
</protein>